<feature type="domain" description="FAM50A/XAP5 C-terminal" evidence="2">
    <location>
        <begin position="207"/>
        <end position="342"/>
    </location>
</feature>
<feature type="compositionally biased region" description="Acidic residues" evidence="1">
    <location>
        <begin position="112"/>
        <end position="124"/>
    </location>
</feature>
<dbReference type="GO" id="GO:0005634">
    <property type="term" value="C:nucleus"/>
    <property type="evidence" value="ECO:0007669"/>
    <property type="project" value="InterPro"/>
</dbReference>
<reference evidence="4" key="1">
    <citation type="journal article" date="2018" name="Nat. Microbiol.">
        <title>Leveraging single-cell genomics to expand the fungal tree of life.</title>
        <authorList>
            <person name="Ahrendt S.R."/>
            <person name="Quandt C.A."/>
            <person name="Ciobanu D."/>
            <person name="Clum A."/>
            <person name="Salamov A."/>
            <person name="Andreopoulos B."/>
            <person name="Cheng J.F."/>
            <person name="Woyke T."/>
            <person name="Pelin A."/>
            <person name="Henrissat B."/>
            <person name="Reynolds N.K."/>
            <person name="Benny G.L."/>
            <person name="Smith M.E."/>
            <person name="James T.Y."/>
            <person name="Grigoriev I.V."/>
        </authorList>
    </citation>
    <scope>NUCLEOTIDE SEQUENCE [LARGE SCALE GENOMIC DNA]</scope>
    <source>
        <strain evidence="4">RSA 468</strain>
    </source>
</reference>
<evidence type="ECO:0000256" key="1">
    <source>
        <dbReference type="SAM" id="MobiDB-lite"/>
    </source>
</evidence>
<gene>
    <name evidence="3" type="ORF">BJ085DRAFT_24717</name>
</gene>
<dbReference type="OrthoDB" id="1562195at2759"/>
<feature type="region of interest" description="Disordered" evidence="1">
    <location>
        <begin position="85"/>
        <end position="184"/>
    </location>
</feature>
<dbReference type="Proteomes" id="UP000268162">
    <property type="component" value="Unassembled WGS sequence"/>
</dbReference>
<dbReference type="Pfam" id="PF04921">
    <property type="entry name" value="XAP5"/>
    <property type="match status" value="1"/>
</dbReference>
<dbReference type="PANTHER" id="PTHR12722">
    <property type="entry name" value="XAP-5 PROTEIN-RELATED"/>
    <property type="match status" value="1"/>
</dbReference>
<dbReference type="PANTHER" id="PTHR12722:SF0">
    <property type="entry name" value="PROTEIN FAM50A"/>
    <property type="match status" value="1"/>
</dbReference>
<dbReference type="STRING" id="215637.A0A4P9ZXF1"/>
<dbReference type="InterPro" id="IPR007005">
    <property type="entry name" value="XAP5"/>
</dbReference>
<dbReference type="InterPro" id="IPR048337">
    <property type="entry name" value="FAM50A/XAP5_C"/>
</dbReference>
<dbReference type="AlphaFoldDB" id="A0A4P9ZXF1"/>
<evidence type="ECO:0000259" key="2">
    <source>
        <dbReference type="Pfam" id="PF04921"/>
    </source>
</evidence>
<evidence type="ECO:0000313" key="3">
    <source>
        <dbReference type="EMBL" id="RKP38375.1"/>
    </source>
</evidence>
<keyword evidence="4" id="KW-1185">Reference proteome</keyword>
<dbReference type="EMBL" id="ML002375">
    <property type="protein sequence ID" value="RKP38375.1"/>
    <property type="molecule type" value="Genomic_DNA"/>
</dbReference>
<sequence length="350" mass="41192">MAEYKGGHHDSQRHAQLEKARTQLLSDFERQRQQISKDSNVRMGTDRFVSHQASVETQLKQSTVGLVKLEDFQRIRGELEEEKARIAAQTQKAGNGKPKKKKQKEKKLLSFDFDDPDENDDNDDERPKLTKRSNKSVAKADGIAPGDERNTEDPDPTPAPKRFKYSKNPYVDTSFLPDRERDEKERQIRESLRKEWLKEQERIKNETVTITYSYWDGSGHRRMVQCKKGDTIATFLEKCRQQFHELRSVSVDNLIYIKEDLIIPQHYTFYDFIVNKFRGKSGPLFNFDVREDIRIQHDASVEKDESHAGKVCQRTWYDRHKHIFPASRWETFDPKKDYGSYTIKDTRKSN</sequence>
<protein>
    <submittedName>
        <fullName evidence="3">XAP5, circadian clock regulator-domain-containing protein</fullName>
    </submittedName>
</protein>
<proteinExistence type="predicted"/>
<evidence type="ECO:0000313" key="4">
    <source>
        <dbReference type="Proteomes" id="UP000268162"/>
    </source>
</evidence>
<organism evidence="3 4">
    <name type="scientific">Dimargaris cristalligena</name>
    <dbReference type="NCBI Taxonomy" id="215637"/>
    <lineage>
        <taxon>Eukaryota</taxon>
        <taxon>Fungi</taxon>
        <taxon>Fungi incertae sedis</taxon>
        <taxon>Zoopagomycota</taxon>
        <taxon>Kickxellomycotina</taxon>
        <taxon>Dimargaritomycetes</taxon>
        <taxon>Dimargaritales</taxon>
        <taxon>Dimargaritaceae</taxon>
        <taxon>Dimargaris</taxon>
    </lineage>
</organism>
<name>A0A4P9ZXF1_9FUNG</name>
<dbReference type="GO" id="GO:0006325">
    <property type="term" value="P:chromatin organization"/>
    <property type="evidence" value="ECO:0007669"/>
    <property type="project" value="TreeGrafter"/>
</dbReference>
<accession>A0A4P9ZXF1</accession>